<evidence type="ECO:0000256" key="4">
    <source>
        <dbReference type="ARBA" id="ARBA00022741"/>
    </source>
</evidence>
<name>A0A4D9CP88_9STRA</name>
<dbReference type="AlphaFoldDB" id="A0A4D9CP88"/>
<dbReference type="OrthoDB" id="66620at2759"/>
<dbReference type="GO" id="GO:0140359">
    <property type="term" value="F:ABC-type transporter activity"/>
    <property type="evidence" value="ECO:0007669"/>
    <property type="project" value="InterPro"/>
</dbReference>
<evidence type="ECO:0000256" key="8">
    <source>
        <dbReference type="SAM" id="MobiDB-lite"/>
    </source>
</evidence>
<keyword evidence="6 9" id="KW-1133">Transmembrane helix</keyword>
<dbReference type="SMART" id="SM00382">
    <property type="entry name" value="AAA"/>
    <property type="match status" value="1"/>
</dbReference>
<feature type="compositionally biased region" description="Basic and acidic residues" evidence="8">
    <location>
        <begin position="24"/>
        <end position="35"/>
    </location>
</feature>
<feature type="transmembrane region" description="Helical" evidence="9">
    <location>
        <begin position="459"/>
        <end position="483"/>
    </location>
</feature>
<evidence type="ECO:0000256" key="2">
    <source>
        <dbReference type="ARBA" id="ARBA00022448"/>
    </source>
</evidence>
<dbReference type="Gene3D" id="3.40.50.300">
    <property type="entry name" value="P-loop containing nucleotide triphosphate hydrolases"/>
    <property type="match status" value="1"/>
</dbReference>
<dbReference type="PANTHER" id="PTHR48041">
    <property type="entry name" value="ABC TRANSPORTER G FAMILY MEMBER 28"/>
    <property type="match status" value="1"/>
</dbReference>
<proteinExistence type="predicted"/>
<evidence type="ECO:0000256" key="1">
    <source>
        <dbReference type="ARBA" id="ARBA00004141"/>
    </source>
</evidence>
<evidence type="ECO:0000313" key="11">
    <source>
        <dbReference type="EMBL" id="TFJ80324.1"/>
    </source>
</evidence>
<feature type="region of interest" description="Disordered" evidence="8">
    <location>
        <begin position="1"/>
        <end position="49"/>
    </location>
</feature>
<keyword evidence="7 9" id="KW-0472">Membrane</keyword>
<comment type="caution">
    <text evidence="11">The sequence shown here is derived from an EMBL/GenBank/DDBJ whole genome shotgun (WGS) entry which is preliminary data.</text>
</comment>
<feature type="transmembrane region" description="Helical" evidence="9">
    <location>
        <begin position="568"/>
        <end position="590"/>
    </location>
</feature>
<feature type="domain" description="ABC transporter" evidence="10">
    <location>
        <begin position="84"/>
        <end position="324"/>
    </location>
</feature>
<reference evidence="11 12" key="1">
    <citation type="submission" date="2019-01" db="EMBL/GenBank/DDBJ databases">
        <title>Nuclear Genome Assembly of the Microalgal Biofuel strain Nannochloropsis salina CCMP1776.</title>
        <authorList>
            <person name="Hovde B."/>
        </authorList>
    </citation>
    <scope>NUCLEOTIDE SEQUENCE [LARGE SCALE GENOMIC DNA]</scope>
    <source>
        <strain evidence="11 12">CCMP1776</strain>
    </source>
</reference>
<dbReference type="InterPro" id="IPR050352">
    <property type="entry name" value="ABCG_transporters"/>
</dbReference>
<accession>A0A4D9CP88</accession>
<feature type="transmembrane region" description="Helical" evidence="9">
    <location>
        <begin position="541"/>
        <end position="561"/>
    </location>
</feature>
<evidence type="ECO:0000256" key="7">
    <source>
        <dbReference type="ARBA" id="ARBA00023136"/>
    </source>
</evidence>
<dbReference type="Pfam" id="PF19055">
    <property type="entry name" value="ABC2_membrane_7"/>
    <property type="match status" value="1"/>
</dbReference>
<feature type="transmembrane region" description="Helical" evidence="9">
    <location>
        <begin position="660"/>
        <end position="682"/>
    </location>
</feature>
<gene>
    <name evidence="11" type="ORF">NSK_008329</name>
</gene>
<organism evidence="11 12">
    <name type="scientific">Nannochloropsis salina CCMP1776</name>
    <dbReference type="NCBI Taxonomy" id="1027361"/>
    <lineage>
        <taxon>Eukaryota</taxon>
        <taxon>Sar</taxon>
        <taxon>Stramenopiles</taxon>
        <taxon>Ochrophyta</taxon>
        <taxon>Eustigmatophyceae</taxon>
        <taxon>Eustigmatales</taxon>
        <taxon>Monodopsidaceae</taxon>
        <taxon>Microchloropsis</taxon>
        <taxon>Microchloropsis salina</taxon>
    </lineage>
</organism>
<evidence type="ECO:0000313" key="12">
    <source>
        <dbReference type="Proteomes" id="UP000355283"/>
    </source>
</evidence>
<dbReference type="GO" id="GO:0015562">
    <property type="term" value="F:efflux transmembrane transporter activity"/>
    <property type="evidence" value="ECO:0007669"/>
    <property type="project" value="UniProtKB-ARBA"/>
</dbReference>
<dbReference type="PROSITE" id="PS50893">
    <property type="entry name" value="ABC_TRANSPORTER_2"/>
    <property type="match status" value="1"/>
</dbReference>
<feature type="transmembrane region" description="Helical" evidence="9">
    <location>
        <begin position="425"/>
        <end position="447"/>
    </location>
</feature>
<dbReference type="InterPro" id="IPR003439">
    <property type="entry name" value="ABC_transporter-like_ATP-bd"/>
</dbReference>
<sequence length="689" mass="75977">MPANPTFRDTPDVAPKPEISALSDETKDYKEDFMPKDGSSTSVPSVGFSANTIDLEGDKEMERSPSKTVMESKGVEICFHQLALTAHYVGKDMKRKSRRILKGISGMMGMGTTTAVMGPSGCGKSSLLHSLAGKNDVKNISGHILVDGRTRNEGFNAKIGYVEQDDQLMGIMTVRENLLFSAQLRLPVTVPLPEKRDRVEDIIELLGLWKCANSKIGTEMIRGVSGGERKRCSIGMELVVDPAVIFLDEPTSGLDAFTAFRVVEILADLAAHGKTVILAIHQPRYTVFTLFDNLMLLAEGEMVFQGPAKDGVEYFGRLNFHCEVFNNPCDFFMDVVCNEVRKLDRQVSMGGSVHVQEMGYLARSFKESKEGKAILATCEAKVLASGGCVQGAQTAPKHVRQYATSFCHQFVVVSRRTLLAVVRNPATSIFQVLSFIASAVLLGAFFHGRLTNGPTAMQAHIGCLFMVAYMIIFSAITSLELFIQERSLFVHEKTSGFYRTSAYFIAKILCEILPTRLVPTIFFALITAFMAGLRTDFYHLFMYWLTLAVTSITSTSLCLLVSCATSVYSAAFLGCGAVYLLFMLASGFVLQADQIPNYLAPFKYLSFYRYCLQNLLSLDLKGRVFDCYTPEQLAVSGKVAICLPTGDLYLESQGINPDHLWMNIGILAAMIPVYLGVAYLFLRSLKKKS</sequence>
<evidence type="ECO:0000256" key="6">
    <source>
        <dbReference type="ARBA" id="ARBA00022989"/>
    </source>
</evidence>
<keyword evidence="4" id="KW-0547">Nucleotide-binding</keyword>
<evidence type="ECO:0000256" key="3">
    <source>
        <dbReference type="ARBA" id="ARBA00022692"/>
    </source>
</evidence>
<evidence type="ECO:0000256" key="9">
    <source>
        <dbReference type="SAM" id="Phobius"/>
    </source>
</evidence>
<dbReference type="Pfam" id="PF01061">
    <property type="entry name" value="ABC2_membrane"/>
    <property type="match status" value="1"/>
</dbReference>
<comment type="subcellular location">
    <subcellularLocation>
        <location evidence="1">Membrane</location>
        <topology evidence="1">Multi-pass membrane protein</topology>
    </subcellularLocation>
</comment>
<evidence type="ECO:0000256" key="5">
    <source>
        <dbReference type="ARBA" id="ARBA00022840"/>
    </source>
</evidence>
<keyword evidence="3 9" id="KW-0812">Transmembrane</keyword>
<keyword evidence="5" id="KW-0067">ATP-binding</keyword>
<feature type="transmembrane region" description="Helical" evidence="9">
    <location>
        <begin position="504"/>
        <end position="529"/>
    </location>
</feature>
<dbReference type="GO" id="GO:0016887">
    <property type="term" value="F:ATP hydrolysis activity"/>
    <property type="evidence" value="ECO:0007669"/>
    <property type="project" value="InterPro"/>
</dbReference>
<dbReference type="Proteomes" id="UP000355283">
    <property type="component" value="Unassembled WGS sequence"/>
</dbReference>
<dbReference type="InterPro" id="IPR043926">
    <property type="entry name" value="ABCG_dom"/>
</dbReference>
<feature type="compositionally biased region" description="Polar residues" evidence="8">
    <location>
        <begin position="38"/>
        <end position="49"/>
    </location>
</feature>
<dbReference type="InterPro" id="IPR013525">
    <property type="entry name" value="ABC2_TM"/>
</dbReference>
<dbReference type="Pfam" id="PF00005">
    <property type="entry name" value="ABC_tran"/>
    <property type="match status" value="1"/>
</dbReference>
<dbReference type="GO" id="GO:0016324">
    <property type="term" value="C:apical plasma membrane"/>
    <property type="evidence" value="ECO:0007669"/>
    <property type="project" value="UniProtKB-ARBA"/>
</dbReference>
<dbReference type="GO" id="GO:0005524">
    <property type="term" value="F:ATP binding"/>
    <property type="evidence" value="ECO:0007669"/>
    <property type="project" value="UniProtKB-KW"/>
</dbReference>
<dbReference type="InterPro" id="IPR003593">
    <property type="entry name" value="AAA+_ATPase"/>
</dbReference>
<dbReference type="InterPro" id="IPR027417">
    <property type="entry name" value="P-loop_NTPase"/>
</dbReference>
<keyword evidence="2" id="KW-0813">Transport</keyword>
<dbReference type="SUPFAM" id="SSF52540">
    <property type="entry name" value="P-loop containing nucleoside triphosphate hydrolases"/>
    <property type="match status" value="1"/>
</dbReference>
<dbReference type="PANTHER" id="PTHR48041:SF116">
    <property type="entry name" value="PROTEIN BROWN"/>
    <property type="match status" value="1"/>
</dbReference>
<protein>
    <recommendedName>
        <fullName evidence="10">ABC transporter domain-containing protein</fullName>
    </recommendedName>
</protein>
<dbReference type="EMBL" id="SDOX01000172">
    <property type="protein sequence ID" value="TFJ80324.1"/>
    <property type="molecule type" value="Genomic_DNA"/>
</dbReference>
<evidence type="ECO:0000259" key="10">
    <source>
        <dbReference type="PROSITE" id="PS50893"/>
    </source>
</evidence>
<dbReference type="GO" id="GO:0008514">
    <property type="term" value="F:organic anion transmembrane transporter activity"/>
    <property type="evidence" value="ECO:0007669"/>
    <property type="project" value="UniProtKB-ARBA"/>
</dbReference>
<keyword evidence="12" id="KW-1185">Reference proteome</keyword>
<dbReference type="FunFam" id="3.40.50.300:FF:000622">
    <property type="entry name" value="ATP-binding cassette sub-family G member 2"/>
    <property type="match status" value="1"/>
</dbReference>